<dbReference type="Proteomes" id="UP000008152">
    <property type="component" value="Chromosome II"/>
</dbReference>
<dbReference type="EMBL" id="CP000790">
    <property type="protein sequence ID" value="ABU75001.1"/>
    <property type="molecule type" value="Genomic_DNA"/>
</dbReference>
<feature type="domain" description="Pilus assembly protein C-terminal" evidence="1">
    <location>
        <begin position="752"/>
        <end position="841"/>
    </location>
</feature>
<reference evidence="2 3" key="1">
    <citation type="submission" date="2007-08" db="EMBL/GenBank/DDBJ databases">
        <authorList>
            <consortium name="The Vibrio harveyi Genome Sequencing Project"/>
            <person name="Bassler B."/>
            <person name="Clifton S.W."/>
            <person name="Fulton L."/>
            <person name="Delehaunty K."/>
            <person name="Fronick C."/>
            <person name="Harrison M."/>
            <person name="Markivic C."/>
            <person name="Fulton R."/>
            <person name="Tin-Wollam A.-M."/>
            <person name="Shah N."/>
            <person name="Pepin K."/>
            <person name="Nash W."/>
            <person name="Thiruvilangam P."/>
            <person name="Bhonagiri V."/>
            <person name="Waters C."/>
            <person name="Tu K.C."/>
            <person name="Irgon J."/>
            <person name="Wilson R.K."/>
        </authorList>
    </citation>
    <scope>NUCLEOTIDE SEQUENCE [LARGE SCALE GENOMIC DNA]</scope>
    <source>
        <strain evidence="3">ATCC BAA-1116 / BB120</strain>
    </source>
</reference>
<organism evidence="2 3">
    <name type="scientific">Vibrio campbellii (strain ATCC BAA-1116)</name>
    <dbReference type="NCBI Taxonomy" id="2902295"/>
    <lineage>
        <taxon>Bacteria</taxon>
        <taxon>Pseudomonadati</taxon>
        <taxon>Pseudomonadota</taxon>
        <taxon>Gammaproteobacteria</taxon>
        <taxon>Vibrionales</taxon>
        <taxon>Vibrionaceae</taxon>
        <taxon>Vibrio</taxon>
    </lineage>
</organism>
<name>A7N7J7_VIBC1</name>
<accession>A7N7J7</accession>
<evidence type="ECO:0000313" key="3">
    <source>
        <dbReference type="Proteomes" id="UP000008152"/>
    </source>
</evidence>
<evidence type="ECO:0000313" key="2">
    <source>
        <dbReference type="EMBL" id="ABU75001.1"/>
    </source>
</evidence>
<sequence length="935" mass="104848">MFTSSGLSAAPAGFEDLTTLVPADITLVINDDDGMRSFPGSISGQSVRFAAKTHAELHAFLLEQYVAPDVAASLAKSLMNEVPSSSFCFGRRDTCVIDDNEVKSPQIVVVSGKNKVRVLVPSSLMVKKAQSRRFIDEQISEHALVLHHDVHVGAGLDRQPYGYYGGEMVAGLTHGYLRGDVNLTTNRDNTGYDRYLYVDELSWNYLSGHWRLHMGYVSDQVFDNWNATSALYANEKVSSVRVTLGTTSELEYQSKETAPRLYFSVPSSGRLKIKRDDGSPVLERNVSAGQQYVSYSELPRGIHDLTLTVEAGGQEIYREVRKIYNTVNATLEPGETDMLFTAGFFRSKSVFPEWVEEQLPYEEEWENPGYLQGQVMAQVMPSWKVGGSLMNTREMHYAKVATTYEPTSWFSLNAVLGRFGSGSEYVQASGRLGSISLNWNRFQDDATFDDESVSLDHYLYGVGDSTEWSLAWNQRVWKGNAYAYYSNFERELEFTAYQPDNRLDKEYQSNRSLTVGYSWQGPWRSTLDGNVMNTQFESDANGIGLDEWSVSLSISLPLSSSGDDYMNYNFTHQDSGTVQSQYHRASYGHRFDMPQGANLGVEVSGFGHASDSVDIADTAVGDVTVSGGYQDDHWRGSGMMYVDTNGEYNGYSDMQTSTILSGGDWFQTRERADSYLLVKNSGEQAKSPQEDSDKFLTVANLRKNGGYGGRLPIDEKTLAYPLESYKEYQVMLDDSSSDYHNRGDSFAQGSSYPGTSLLLGVDNREVRSYISVFTSVEGEPIDRVECIGEGCVSVEELTEGVFKFRVSKGLPFQLKTALNQRCFIPSPDTAERQNLGQNFCMPQFDNVDGLQLALGKDGQYYYYVGEFSTLQQLEFYHQELTEKNPEAELVKKNIGKRTFLFVRSPQYLARRGVDLVRSLSAYALEEQSNKSYVYR</sequence>
<dbReference type="Pfam" id="PF15976">
    <property type="entry name" value="CooC_C"/>
    <property type="match status" value="1"/>
</dbReference>
<evidence type="ECO:0000259" key="1">
    <source>
        <dbReference type="Pfam" id="PF15976"/>
    </source>
</evidence>
<proteinExistence type="predicted"/>
<dbReference type="PATRIC" id="fig|338187.36.peg.5954"/>
<dbReference type="KEGG" id="vha:VIBHAR_07129"/>
<dbReference type="InterPro" id="IPR031917">
    <property type="entry name" value="Pilus_assem_C"/>
</dbReference>
<protein>
    <recommendedName>
        <fullName evidence="1">Pilus assembly protein C-terminal domain-containing protein</fullName>
    </recommendedName>
</protein>
<dbReference type="AlphaFoldDB" id="A7N7J7"/>
<gene>
    <name evidence="2" type="ordered locus">VIBHAR_07129</name>
</gene>